<proteinExistence type="predicted"/>
<keyword evidence="3" id="KW-1185">Reference proteome</keyword>
<feature type="region of interest" description="Disordered" evidence="1">
    <location>
        <begin position="29"/>
        <end position="79"/>
    </location>
</feature>
<organism evidence="2 3">
    <name type="scientific">Pyronema omphalodes (strain CBS 100304)</name>
    <name type="common">Pyronema confluens</name>
    <dbReference type="NCBI Taxonomy" id="1076935"/>
    <lineage>
        <taxon>Eukaryota</taxon>
        <taxon>Fungi</taxon>
        <taxon>Dikarya</taxon>
        <taxon>Ascomycota</taxon>
        <taxon>Pezizomycotina</taxon>
        <taxon>Pezizomycetes</taxon>
        <taxon>Pezizales</taxon>
        <taxon>Pyronemataceae</taxon>
        <taxon>Pyronema</taxon>
    </lineage>
</organism>
<evidence type="ECO:0000313" key="2">
    <source>
        <dbReference type="EMBL" id="CCX04982.1"/>
    </source>
</evidence>
<feature type="compositionally biased region" description="Polar residues" evidence="1">
    <location>
        <begin position="29"/>
        <end position="50"/>
    </location>
</feature>
<evidence type="ECO:0000256" key="1">
    <source>
        <dbReference type="SAM" id="MobiDB-lite"/>
    </source>
</evidence>
<evidence type="ECO:0000313" key="3">
    <source>
        <dbReference type="Proteomes" id="UP000018144"/>
    </source>
</evidence>
<sequence>MADHNEDSPPNYPPPSYQDVIAEHNRTSRLTQYQTKNRDSTSMPCFSTGRQVRFEDQQRPGRGGDNSRPQNPRSKKAQVAVTMWKWTKIILKKGFVPGA</sequence>
<accession>U4KV13</accession>
<dbReference type="AlphaFoldDB" id="U4KV13"/>
<reference evidence="2 3" key="1">
    <citation type="journal article" date="2013" name="PLoS Genet.">
        <title>The genome and development-dependent transcriptomes of Pyronema confluens: a window into fungal evolution.</title>
        <authorList>
            <person name="Traeger S."/>
            <person name="Altegoer F."/>
            <person name="Freitag M."/>
            <person name="Gabaldon T."/>
            <person name="Kempken F."/>
            <person name="Kumar A."/>
            <person name="Marcet-Houben M."/>
            <person name="Poggeler S."/>
            <person name="Stajich J.E."/>
            <person name="Nowrousian M."/>
        </authorList>
    </citation>
    <scope>NUCLEOTIDE SEQUENCE [LARGE SCALE GENOMIC DNA]</scope>
    <source>
        <strain evidence="3">CBS 100304</strain>
        <tissue evidence="2">Vegetative mycelium</tissue>
    </source>
</reference>
<dbReference type="Proteomes" id="UP000018144">
    <property type="component" value="Unassembled WGS sequence"/>
</dbReference>
<name>U4KV13_PYROM</name>
<gene>
    <name evidence="2" type="ORF">PCON_04145</name>
</gene>
<dbReference type="EMBL" id="HF935222">
    <property type="protein sequence ID" value="CCX04982.1"/>
    <property type="molecule type" value="Genomic_DNA"/>
</dbReference>
<protein>
    <submittedName>
        <fullName evidence="2">Uncharacterized protein</fullName>
    </submittedName>
</protein>